<dbReference type="RefSeq" id="WP_012891706.1">
    <property type="nucleotide sequence ID" value="NC_013595.1"/>
</dbReference>
<dbReference type="STRING" id="479432.Sros_5194"/>
<protein>
    <submittedName>
        <fullName evidence="2">Uncharacterized protein</fullName>
    </submittedName>
</protein>
<keyword evidence="3" id="KW-1185">Reference proteome</keyword>
<sequence>MKSEEGIVMGNIVDYITPPPETLDRKTQHLTRAELDRLRELLAAEDGE</sequence>
<evidence type="ECO:0000313" key="3">
    <source>
        <dbReference type="Proteomes" id="UP000002029"/>
    </source>
</evidence>
<feature type="region of interest" description="Disordered" evidence="1">
    <location>
        <begin position="1"/>
        <end position="20"/>
    </location>
</feature>
<evidence type="ECO:0000256" key="1">
    <source>
        <dbReference type="SAM" id="MobiDB-lite"/>
    </source>
</evidence>
<dbReference type="AlphaFoldDB" id="D2BAE4"/>
<organism evidence="2 3">
    <name type="scientific">Streptosporangium roseum (strain ATCC 12428 / DSM 43021 / JCM 3005 / KCTC 9067 / NCIMB 10171 / NRRL 2505 / NI 9100)</name>
    <dbReference type="NCBI Taxonomy" id="479432"/>
    <lineage>
        <taxon>Bacteria</taxon>
        <taxon>Bacillati</taxon>
        <taxon>Actinomycetota</taxon>
        <taxon>Actinomycetes</taxon>
        <taxon>Streptosporangiales</taxon>
        <taxon>Streptosporangiaceae</taxon>
        <taxon>Streptosporangium</taxon>
    </lineage>
</organism>
<dbReference type="EMBL" id="CP001814">
    <property type="protein sequence ID" value="ACZ87969.1"/>
    <property type="molecule type" value="Genomic_DNA"/>
</dbReference>
<gene>
    <name evidence="2" type="ordered locus">Sros_5194</name>
</gene>
<dbReference type="Proteomes" id="UP000002029">
    <property type="component" value="Chromosome"/>
</dbReference>
<evidence type="ECO:0000313" key="2">
    <source>
        <dbReference type="EMBL" id="ACZ87969.1"/>
    </source>
</evidence>
<proteinExistence type="predicted"/>
<dbReference type="KEGG" id="sro:Sros_5194"/>
<accession>D2BAE4</accession>
<name>D2BAE4_STRRD</name>
<reference evidence="2 3" key="1">
    <citation type="journal article" date="2010" name="Stand. Genomic Sci.">
        <title>Complete genome sequence of Streptosporangium roseum type strain (NI 9100).</title>
        <authorList>
            <person name="Nolan M."/>
            <person name="Sikorski J."/>
            <person name="Jando M."/>
            <person name="Lucas S."/>
            <person name="Lapidus A."/>
            <person name="Glavina Del Rio T."/>
            <person name="Chen F."/>
            <person name="Tice H."/>
            <person name="Pitluck S."/>
            <person name="Cheng J.F."/>
            <person name="Chertkov O."/>
            <person name="Sims D."/>
            <person name="Meincke L."/>
            <person name="Brettin T."/>
            <person name="Han C."/>
            <person name="Detter J.C."/>
            <person name="Bruce D."/>
            <person name="Goodwin L."/>
            <person name="Land M."/>
            <person name="Hauser L."/>
            <person name="Chang Y.J."/>
            <person name="Jeffries C.D."/>
            <person name="Ivanova N."/>
            <person name="Mavromatis K."/>
            <person name="Mikhailova N."/>
            <person name="Chen A."/>
            <person name="Palaniappan K."/>
            <person name="Chain P."/>
            <person name="Rohde M."/>
            <person name="Goker M."/>
            <person name="Bristow J."/>
            <person name="Eisen J.A."/>
            <person name="Markowitz V."/>
            <person name="Hugenholtz P."/>
            <person name="Kyrpides N.C."/>
            <person name="Klenk H.P."/>
        </authorList>
    </citation>
    <scope>NUCLEOTIDE SEQUENCE [LARGE SCALE GENOMIC DNA]</scope>
    <source>
        <strain evidence="3">ATCC 12428 / DSM 43021 / JCM 3005 / NI 9100</strain>
    </source>
</reference>
<dbReference type="HOGENOM" id="CLU_3158454_0_0_11"/>